<evidence type="ECO:0000259" key="1">
    <source>
        <dbReference type="SMART" id="SM00065"/>
    </source>
</evidence>
<dbReference type="SUPFAM" id="SSF55781">
    <property type="entry name" value="GAF domain-like"/>
    <property type="match status" value="1"/>
</dbReference>
<keyword evidence="3" id="KW-1185">Reference proteome</keyword>
<dbReference type="InterPro" id="IPR002197">
    <property type="entry name" value="HTH_Fis"/>
</dbReference>
<gene>
    <name evidence="2" type="ORF">GCM10007320_48560</name>
</gene>
<dbReference type="RefSeq" id="WP_189689459.1">
    <property type="nucleotide sequence ID" value="NZ_BMYK01000020.1"/>
</dbReference>
<proteinExistence type="predicted"/>
<name>A0ABQ3G8N7_9BURK</name>
<dbReference type="Pfam" id="PF02954">
    <property type="entry name" value="HTH_8"/>
    <property type="match status" value="1"/>
</dbReference>
<dbReference type="InterPro" id="IPR003018">
    <property type="entry name" value="GAF"/>
</dbReference>
<dbReference type="Gene3D" id="3.30.450.40">
    <property type="match status" value="1"/>
</dbReference>
<feature type="domain" description="GAF" evidence="1">
    <location>
        <begin position="35"/>
        <end position="186"/>
    </location>
</feature>
<dbReference type="EMBL" id="BMYK01000020">
    <property type="protein sequence ID" value="GHC95502.1"/>
    <property type="molecule type" value="Genomic_DNA"/>
</dbReference>
<dbReference type="Proteomes" id="UP000626210">
    <property type="component" value="Unassembled WGS sequence"/>
</dbReference>
<evidence type="ECO:0000313" key="2">
    <source>
        <dbReference type="EMBL" id="GHC95502.1"/>
    </source>
</evidence>
<comment type="caution">
    <text evidence="2">The sequence shown here is derived from an EMBL/GenBank/DDBJ whole genome shotgun (WGS) entry which is preliminary data.</text>
</comment>
<organism evidence="2 3">
    <name type="scientific">Pseudorhodoferax aquiterrae</name>
    <dbReference type="NCBI Taxonomy" id="747304"/>
    <lineage>
        <taxon>Bacteria</taxon>
        <taxon>Pseudomonadati</taxon>
        <taxon>Pseudomonadota</taxon>
        <taxon>Betaproteobacteria</taxon>
        <taxon>Burkholderiales</taxon>
        <taxon>Comamonadaceae</taxon>
    </lineage>
</organism>
<dbReference type="InterPro" id="IPR029016">
    <property type="entry name" value="GAF-like_dom_sf"/>
</dbReference>
<protein>
    <recommendedName>
        <fullName evidence="1">GAF domain-containing protein</fullName>
    </recommendedName>
</protein>
<dbReference type="Pfam" id="PF01590">
    <property type="entry name" value="GAF"/>
    <property type="match status" value="1"/>
</dbReference>
<reference evidence="3" key="1">
    <citation type="journal article" date="2019" name="Int. J. Syst. Evol. Microbiol.">
        <title>The Global Catalogue of Microorganisms (GCM) 10K type strain sequencing project: providing services to taxonomists for standard genome sequencing and annotation.</title>
        <authorList>
            <consortium name="The Broad Institute Genomics Platform"/>
            <consortium name="The Broad Institute Genome Sequencing Center for Infectious Disease"/>
            <person name="Wu L."/>
            <person name="Ma J."/>
        </authorList>
    </citation>
    <scope>NUCLEOTIDE SEQUENCE [LARGE SCALE GENOMIC DNA]</scope>
    <source>
        <strain evidence="3">KCTC 23314</strain>
    </source>
</reference>
<sequence>MAPPSSSPPRTGAQWRLLELQLLGLLMQQLGETGTPDPLLRAMLAQMDALLGLERGRIVLVPLGDTHARIHLAHGLTDEEVQRGVYAVGEGVTGLVLASGQAVLVHDIDAEPRFLARSVVRDKLPDEGQAFLALPLQVGARTVGVLSCHRSRLPDRTLDDDLALLRVLAALAAQRLGGDMVRPLVRPYLPAHSHSLQELEHALALHGNRQAGAAHALGLTLRQFGYRLRKARAARRG</sequence>
<evidence type="ECO:0000313" key="3">
    <source>
        <dbReference type="Proteomes" id="UP000626210"/>
    </source>
</evidence>
<dbReference type="SMART" id="SM00065">
    <property type="entry name" value="GAF"/>
    <property type="match status" value="1"/>
</dbReference>
<accession>A0ABQ3G8N7</accession>